<dbReference type="InterPro" id="IPR036179">
    <property type="entry name" value="Ig-like_dom_sf"/>
</dbReference>
<evidence type="ECO:0000256" key="4">
    <source>
        <dbReference type="SAM" id="SignalP"/>
    </source>
</evidence>
<dbReference type="PANTHER" id="PTHR21261:SF15">
    <property type="entry name" value="BEATEN PATH IIIA, ISOFORM D-RELATED"/>
    <property type="match status" value="1"/>
</dbReference>
<dbReference type="InterPro" id="IPR007110">
    <property type="entry name" value="Ig-like_dom"/>
</dbReference>
<protein>
    <recommendedName>
        <fullName evidence="5">Ig-like domain-containing protein</fullName>
    </recommendedName>
</protein>
<evidence type="ECO:0000313" key="6">
    <source>
        <dbReference type="EMBL" id="KAG6456659.1"/>
    </source>
</evidence>
<keyword evidence="2" id="KW-0472">Membrane</keyword>
<keyword evidence="3" id="KW-1015">Disulfide bond</keyword>
<dbReference type="Gene3D" id="2.60.40.10">
    <property type="entry name" value="Immunoglobulins"/>
    <property type="match status" value="2"/>
</dbReference>
<keyword evidence="1" id="KW-0812">Transmembrane</keyword>
<dbReference type="AlphaFoldDB" id="A0A921ZF68"/>
<reference evidence="6" key="1">
    <citation type="journal article" date="2016" name="Insect Biochem. Mol. Biol.">
        <title>Multifaceted biological insights from a draft genome sequence of the tobacco hornworm moth, Manduca sexta.</title>
        <authorList>
            <person name="Kanost M.R."/>
            <person name="Arrese E.L."/>
            <person name="Cao X."/>
            <person name="Chen Y.R."/>
            <person name="Chellapilla S."/>
            <person name="Goldsmith M.R."/>
            <person name="Grosse-Wilde E."/>
            <person name="Heckel D.G."/>
            <person name="Herndon N."/>
            <person name="Jiang H."/>
            <person name="Papanicolaou A."/>
            <person name="Qu J."/>
            <person name="Soulages J.L."/>
            <person name="Vogel H."/>
            <person name="Walters J."/>
            <person name="Waterhouse R.M."/>
            <person name="Ahn S.J."/>
            <person name="Almeida F.C."/>
            <person name="An C."/>
            <person name="Aqrawi P."/>
            <person name="Bretschneider A."/>
            <person name="Bryant W.B."/>
            <person name="Bucks S."/>
            <person name="Chao H."/>
            <person name="Chevignon G."/>
            <person name="Christen J.M."/>
            <person name="Clarke D.F."/>
            <person name="Dittmer N.T."/>
            <person name="Ferguson L.C.F."/>
            <person name="Garavelou S."/>
            <person name="Gordon K.H.J."/>
            <person name="Gunaratna R.T."/>
            <person name="Han Y."/>
            <person name="Hauser F."/>
            <person name="He Y."/>
            <person name="Heidel-Fischer H."/>
            <person name="Hirsh A."/>
            <person name="Hu Y."/>
            <person name="Jiang H."/>
            <person name="Kalra D."/>
            <person name="Klinner C."/>
            <person name="Konig C."/>
            <person name="Kovar C."/>
            <person name="Kroll A.R."/>
            <person name="Kuwar S.S."/>
            <person name="Lee S.L."/>
            <person name="Lehman R."/>
            <person name="Li K."/>
            <person name="Li Z."/>
            <person name="Liang H."/>
            <person name="Lovelace S."/>
            <person name="Lu Z."/>
            <person name="Mansfield J.H."/>
            <person name="McCulloch K.J."/>
            <person name="Mathew T."/>
            <person name="Morton B."/>
            <person name="Muzny D.M."/>
            <person name="Neunemann D."/>
            <person name="Ongeri F."/>
            <person name="Pauchet Y."/>
            <person name="Pu L.L."/>
            <person name="Pyrousis I."/>
            <person name="Rao X.J."/>
            <person name="Redding A."/>
            <person name="Roesel C."/>
            <person name="Sanchez-Gracia A."/>
            <person name="Schaack S."/>
            <person name="Shukla A."/>
            <person name="Tetreau G."/>
            <person name="Wang Y."/>
            <person name="Xiong G.H."/>
            <person name="Traut W."/>
            <person name="Walsh T.K."/>
            <person name="Worley K.C."/>
            <person name="Wu D."/>
            <person name="Wu W."/>
            <person name="Wu Y.Q."/>
            <person name="Zhang X."/>
            <person name="Zou Z."/>
            <person name="Zucker H."/>
            <person name="Briscoe A.D."/>
            <person name="Burmester T."/>
            <person name="Clem R.J."/>
            <person name="Feyereisen R."/>
            <person name="Grimmelikhuijzen C.J.P."/>
            <person name="Hamodrakas S.J."/>
            <person name="Hansson B.S."/>
            <person name="Huguet E."/>
            <person name="Jermiin L.S."/>
            <person name="Lan Q."/>
            <person name="Lehman H.K."/>
            <person name="Lorenzen M."/>
            <person name="Merzendorfer H."/>
            <person name="Michalopoulos I."/>
            <person name="Morton D.B."/>
            <person name="Muthukrishnan S."/>
            <person name="Oakeshott J.G."/>
            <person name="Palmer W."/>
            <person name="Park Y."/>
            <person name="Passarelli A.L."/>
            <person name="Rozas J."/>
            <person name="Schwartz L.M."/>
            <person name="Smith W."/>
            <person name="Southgate A."/>
            <person name="Vilcinskas A."/>
            <person name="Vogt R."/>
            <person name="Wang P."/>
            <person name="Werren J."/>
            <person name="Yu X.Q."/>
            <person name="Zhou J.J."/>
            <person name="Brown S.J."/>
            <person name="Scherer S.E."/>
            <person name="Richards S."/>
            <person name="Blissard G.W."/>
        </authorList>
    </citation>
    <scope>NUCLEOTIDE SEQUENCE</scope>
</reference>
<keyword evidence="7" id="KW-1185">Reference proteome</keyword>
<organism evidence="6 7">
    <name type="scientific">Manduca sexta</name>
    <name type="common">Tobacco hawkmoth</name>
    <name type="synonym">Tobacco hornworm</name>
    <dbReference type="NCBI Taxonomy" id="7130"/>
    <lineage>
        <taxon>Eukaryota</taxon>
        <taxon>Metazoa</taxon>
        <taxon>Ecdysozoa</taxon>
        <taxon>Arthropoda</taxon>
        <taxon>Hexapoda</taxon>
        <taxon>Insecta</taxon>
        <taxon>Pterygota</taxon>
        <taxon>Neoptera</taxon>
        <taxon>Endopterygota</taxon>
        <taxon>Lepidoptera</taxon>
        <taxon>Glossata</taxon>
        <taxon>Ditrysia</taxon>
        <taxon>Bombycoidea</taxon>
        <taxon>Sphingidae</taxon>
        <taxon>Sphinginae</taxon>
        <taxon>Sphingini</taxon>
        <taxon>Manduca</taxon>
    </lineage>
</organism>
<feature type="chain" id="PRO_5037160284" description="Ig-like domain-containing protein" evidence="4">
    <location>
        <begin position="20"/>
        <end position="277"/>
    </location>
</feature>
<name>A0A921ZF68_MANSE</name>
<gene>
    <name evidence="6" type="ORF">O3G_MSEX009845</name>
</gene>
<dbReference type="InterPro" id="IPR013162">
    <property type="entry name" value="CD80_C2-set"/>
</dbReference>
<dbReference type="SUPFAM" id="SSF48726">
    <property type="entry name" value="Immunoglobulin"/>
    <property type="match status" value="1"/>
</dbReference>
<sequence>MFPALLVLLLLCRQDSVTSVRLVELRVPTHEREGGSALLGCQYDMEDDVLYSVKWYKDSNEFFRYAPKNYPPIKHFDRRGVYVDESRSSATEVTLVNLTRDSAGMYSCEVSGEAPNFTTVTSQKYITMHLLPDRGPQTTGLQERYFIDDEVLANCTSSASRPEAHLKWLINGRPAPRHFLIGPWYRVSVQRADAVETTLQLRFRVVPSDFNDGAMRIKCQATIAPLYQRETSSVHYVALPFMETPSPVAADDVDNALQLKISLSTILMPVLLLIFII</sequence>
<evidence type="ECO:0000256" key="2">
    <source>
        <dbReference type="ARBA" id="ARBA00022989"/>
    </source>
</evidence>
<dbReference type="FunFam" id="2.60.40.10:FF:000437">
    <property type="entry name" value="Beat-IIIc, isoform A"/>
    <property type="match status" value="1"/>
</dbReference>
<keyword evidence="2" id="KW-1133">Transmembrane helix</keyword>
<feature type="domain" description="Ig-like" evidence="5">
    <location>
        <begin position="3"/>
        <end position="127"/>
    </location>
</feature>
<dbReference type="Pfam" id="PF07686">
    <property type="entry name" value="V-set"/>
    <property type="match status" value="1"/>
</dbReference>
<dbReference type="PANTHER" id="PTHR21261">
    <property type="entry name" value="BEAT PROTEIN"/>
    <property type="match status" value="1"/>
</dbReference>
<dbReference type="OrthoDB" id="10015491at2759"/>
<dbReference type="InterPro" id="IPR013783">
    <property type="entry name" value="Ig-like_fold"/>
</dbReference>
<feature type="signal peptide" evidence="4">
    <location>
        <begin position="1"/>
        <end position="19"/>
    </location>
</feature>
<evidence type="ECO:0000256" key="1">
    <source>
        <dbReference type="ARBA" id="ARBA00022692"/>
    </source>
</evidence>
<dbReference type="InterPro" id="IPR013106">
    <property type="entry name" value="Ig_V-set"/>
</dbReference>
<reference evidence="6" key="2">
    <citation type="submission" date="2020-12" db="EMBL/GenBank/DDBJ databases">
        <authorList>
            <person name="Kanost M."/>
        </authorList>
    </citation>
    <scope>NUCLEOTIDE SEQUENCE</scope>
</reference>
<evidence type="ECO:0000256" key="3">
    <source>
        <dbReference type="ARBA" id="ARBA00023157"/>
    </source>
</evidence>
<keyword evidence="4" id="KW-0732">Signal</keyword>
<dbReference type="PROSITE" id="PS50835">
    <property type="entry name" value="IG_LIKE"/>
    <property type="match status" value="1"/>
</dbReference>
<comment type="caution">
    <text evidence="6">The sequence shown here is derived from an EMBL/GenBank/DDBJ whole genome shotgun (WGS) entry which is preliminary data.</text>
</comment>
<proteinExistence type="predicted"/>
<accession>A0A921ZF68</accession>
<evidence type="ECO:0000259" key="5">
    <source>
        <dbReference type="PROSITE" id="PS50835"/>
    </source>
</evidence>
<dbReference type="Proteomes" id="UP000791440">
    <property type="component" value="Unassembled WGS sequence"/>
</dbReference>
<evidence type="ECO:0000313" key="7">
    <source>
        <dbReference type="Proteomes" id="UP000791440"/>
    </source>
</evidence>
<dbReference type="Pfam" id="PF08205">
    <property type="entry name" value="C2-set_2"/>
    <property type="match status" value="1"/>
</dbReference>
<dbReference type="EMBL" id="JH668518">
    <property type="protein sequence ID" value="KAG6456659.1"/>
    <property type="molecule type" value="Genomic_DNA"/>
</dbReference>